<dbReference type="Proteomes" id="UP000197679">
    <property type="component" value="Chromosome"/>
</dbReference>
<protein>
    <submittedName>
        <fullName evidence="1">Putative small metal-binding protein</fullName>
    </submittedName>
</protein>
<proteinExistence type="predicted"/>
<name>A0A218NM60_9ARCH</name>
<evidence type="ECO:0000313" key="2">
    <source>
        <dbReference type="Proteomes" id="UP000197679"/>
    </source>
</evidence>
<accession>A0A218NM60</accession>
<dbReference type="AlphaFoldDB" id="A0A218NM60"/>
<gene>
    <name evidence="1" type="ORF">Mia14_0225</name>
</gene>
<evidence type="ECO:0000313" key="1">
    <source>
        <dbReference type="EMBL" id="ASI13559.1"/>
    </source>
</evidence>
<dbReference type="RefSeq" id="WP_088819724.1">
    <property type="nucleotide sequence ID" value="NZ_CP019964.1"/>
</dbReference>
<keyword evidence="2" id="KW-1185">Reference proteome</keyword>
<sequence length="60" mass="6636">MTKTFACRDIGMDCDFKAESDSEAELLGKIAAHAKSAHHIDNIDENLMKKVKAAIKDDDE</sequence>
<dbReference type="InterPro" id="IPR009409">
    <property type="entry name" value="DUF1059"/>
</dbReference>
<dbReference type="EMBL" id="CP019964">
    <property type="protein sequence ID" value="ASI13559.1"/>
    <property type="molecule type" value="Genomic_DNA"/>
</dbReference>
<reference evidence="1 2" key="1">
    <citation type="journal article" date="2017" name="Nat. Commun.">
        <title>'ARMAN' archaea depend on association with euryarchaeal host in culture and in situ.</title>
        <authorList>
            <person name="Golyshina O."/>
            <person name="Toshchakov S."/>
            <person name="Makarova K."/>
            <person name="Gavrilov S."/>
            <person name="Korzhenkov A."/>
            <person name="La Cono V."/>
            <person name="Arcadi E."/>
            <person name="Nechitaylo T."/>
            <person name="Ferrer M."/>
            <person name="Kublanov I."/>
            <person name="Wolf Y."/>
            <person name="Yakimov M."/>
            <person name="Golyshin P."/>
            <person name="Slesarev A."/>
            <person name="Kozyavkin S."/>
        </authorList>
    </citation>
    <scope>NUCLEOTIDE SEQUENCE [LARGE SCALE GENOMIC DNA]</scope>
    <source>
        <strain evidence="1 2">Mia14</strain>
    </source>
</reference>
<dbReference type="KEGG" id="marh:Mia14_0225"/>
<organism evidence="1 2">
    <name type="scientific">Candidatus Mancarchaeum acidiphilum</name>
    <dbReference type="NCBI Taxonomy" id="1920749"/>
    <lineage>
        <taxon>Archaea</taxon>
        <taxon>Candidatus Micrarchaeota</taxon>
        <taxon>Candidatus Mancarchaeum</taxon>
    </lineage>
</organism>
<dbReference type="GeneID" id="33313783"/>
<dbReference type="Pfam" id="PF06348">
    <property type="entry name" value="DUF1059"/>
    <property type="match status" value="1"/>
</dbReference>